<dbReference type="EMBL" id="BGZK01000023">
    <property type="protein sequence ID" value="GBP06563.1"/>
    <property type="molecule type" value="Genomic_DNA"/>
</dbReference>
<name>A0A4C1SWE3_EUMVA</name>
<keyword evidence="3" id="KW-1185">Reference proteome</keyword>
<accession>A0A4C1SWE3</accession>
<reference evidence="2 3" key="1">
    <citation type="journal article" date="2019" name="Commun. Biol.">
        <title>The bagworm genome reveals a unique fibroin gene that provides high tensile strength.</title>
        <authorList>
            <person name="Kono N."/>
            <person name="Nakamura H."/>
            <person name="Ohtoshi R."/>
            <person name="Tomita M."/>
            <person name="Numata K."/>
            <person name="Arakawa K."/>
        </authorList>
    </citation>
    <scope>NUCLEOTIDE SEQUENCE [LARGE SCALE GENOMIC DNA]</scope>
</reference>
<evidence type="ECO:0000256" key="1">
    <source>
        <dbReference type="SAM" id="MobiDB-lite"/>
    </source>
</evidence>
<feature type="region of interest" description="Disordered" evidence="1">
    <location>
        <begin position="94"/>
        <end position="133"/>
    </location>
</feature>
<evidence type="ECO:0000313" key="3">
    <source>
        <dbReference type="Proteomes" id="UP000299102"/>
    </source>
</evidence>
<comment type="caution">
    <text evidence="2">The sequence shown here is derived from an EMBL/GenBank/DDBJ whole genome shotgun (WGS) entry which is preliminary data.</text>
</comment>
<feature type="compositionally biased region" description="Polar residues" evidence="1">
    <location>
        <begin position="113"/>
        <end position="126"/>
    </location>
</feature>
<proteinExistence type="predicted"/>
<dbReference type="AlphaFoldDB" id="A0A4C1SWE3"/>
<protein>
    <submittedName>
        <fullName evidence="2">Uncharacterized protein</fullName>
    </submittedName>
</protein>
<dbReference type="Proteomes" id="UP000299102">
    <property type="component" value="Unassembled WGS sequence"/>
</dbReference>
<evidence type="ECO:0000313" key="2">
    <source>
        <dbReference type="EMBL" id="GBP06563.1"/>
    </source>
</evidence>
<feature type="compositionally biased region" description="Gly residues" evidence="1">
    <location>
        <begin position="97"/>
        <end position="112"/>
    </location>
</feature>
<gene>
    <name evidence="2" type="ORF">EVAR_92559_1</name>
</gene>
<organism evidence="2 3">
    <name type="scientific">Eumeta variegata</name>
    <name type="common">Bagworm moth</name>
    <name type="synonym">Eumeta japonica</name>
    <dbReference type="NCBI Taxonomy" id="151549"/>
    <lineage>
        <taxon>Eukaryota</taxon>
        <taxon>Metazoa</taxon>
        <taxon>Ecdysozoa</taxon>
        <taxon>Arthropoda</taxon>
        <taxon>Hexapoda</taxon>
        <taxon>Insecta</taxon>
        <taxon>Pterygota</taxon>
        <taxon>Neoptera</taxon>
        <taxon>Endopterygota</taxon>
        <taxon>Lepidoptera</taxon>
        <taxon>Glossata</taxon>
        <taxon>Ditrysia</taxon>
        <taxon>Tineoidea</taxon>
        <taxon>Psychidae</taxon>
        <taxon>Oiketicinae</taxon>
        <taxon>Eumeta</taxon>
    </lineage>
</organism>
<sequence length="133" mass="14518">MNECTGFYIYPKTTAFEWARPIRLQMSRGNFANFGVIVAIVKNTFTFIFNRRPSAAESRKKLLMRQNVSGTHLKSQLLFGDGIEEREVEEVRDAGRAAGGGGGRAPGGGGGCTSESFQSEEATGQINPVIDKR</sequence>